<sequence>MEVKQGWVCEARLEEHLREKTGRSAVEAPTVRDVKLLWKVSLAGKYGFVSKEQRTLHITFKLQRYSALQVL</sequence>
<accession>A0AAN9QM95</accession>
<dbReference type="Proteomes" id="UP001374584">
    <property type="component" value="Unassembled WGS sequence"/>
</dbReference>
<evidence type="ECO:0000313" key="2">
    <source>
        <dbReference type="Proteomes" id="UP001374584"/>
    </source>
</evidence>
<comment type="caution">
    <text evidence="1">The sequence shown here is derived from an EMBL/GenBank/DDBJ whole genome shotgun (WGS) entry which is preliminary data.</text>
</comment>
<evidence type="ECO:0000313" key="1">
    <source>
        <dbReference type="EMBL" id="KAK7342950.1"/>
    </source>
</evidence>
<gene>
    <name evidence="1" type="ORF">VNO80_25908</name>
</gene>
<name>A0AAN9QM95_PHACN</name>
<dbReference type="EMBL" id="JAYMYR010000009">
    <property type="protein sequence ID" value="KAK7342950.1"/>
    <property type="molecule type" value="Genomic_DNA"/>
</dbReference>
<protein>
    <submittedName>
        <fullName evidence="1">Uncharacterized protein</fullName>
    </submittedName>
</protein>
<reference evidence="1 2" key="1">
    <citation type="submission" date="2024-01" db="EMBL/GenBank/DDBJ databases">
        <title>The genomes of 5 underutilized Papilionoideae crops provide insights into root nodulation and disease resistanc.</title>
        <authorList>
            <person name="Jiang F."/>
        </authorList>
    </citation>
    <scope>NUCLEOTIDE SEQUENCE [LARGE SCALE GENOMIC DNA]</scope>
    <source>
        <strain evidence="1">JINMINGXINNONG_FW02</strain>
        <tissue evidence="1">Leaves</tissue>
    </source>
</reference>
<keyword evidence="2" id="KW-1185">Reference proteome</keyword>
<dbReference type="AlphaFoldDB" id="A0AAN9QM95"/>
<organism evidence="1 2">
    <name type="scientific">Phaseolus coccineus</name>
    <name type="common">Scarlet runner bean</name>
    <name type="synonym">Phaseolus multiflorus</name>
    <dbReference type="NCBI Taxonomy" id="3886"/>
    <lineage>
        <taxon>Eukaryota</taxon>
        <taxon>Viridiplantae</taxon>
        <taxon>Streptophyta</taxon>
        <taxon>Embryophyta</taxon>
        <taxon>Tracheophyta</taxon>
        <taxon>Spermatophyta</taxon>
        <taxon>Magnoliopsida</taxon>
        <taxon>eudicotyledons</taxon>
        <taxon>Gunneridae</taxon>
        <taxon>Pentapetalae</taxon>
        <taxon>rosids</taxon>
        <taxon>fabids</taxon>
        <taxon>Fabales</taxon>
        <taxon>Fabaceae</taxon>
        <taxon>Papilionoideae</taxon>
        <taxon>50 kb inversion clade</taxon>
        <taxon>NPAAA clade</taxon>
        <taxon>indigoferoid/millettioid clade</taxon>
        <taxon>Phaseoleae</taxon>
        <taxon>Phaseolus</taxon>
    </lineage>
</organism>
<proteinExistence type="predicted"/>